<evidence type="ECO:0000256" key="2">
    <source>
        <dbReference type="ARBA" id="ARBA00007866"/>
    </source>
</evidence>
<evidence type="ECO:0000256" key="13">
    <source>
        <dbReference type="ARBA" id="ARBA00023136"/>
    </source>
</evidence>
<dbReference type="InterPro" id="IPR045187">
    <property type="entry name" value="CcO_II"/>
</dbReference>
<evidence type="ECO:0000256" key="5">
    <source>
        <dbReference type="ARBA" id="ARBA00022660"/>
    </source>
</evidence>
<dbReference type="Gene3D" id="2.60.40.420">
    <property type="entry name" value="Cupredoxins - blue copper proteins"/>
    <property type="match status" value="1"/>
</dbReference>
<keyword evidence="7 15" id="KW-0479">Metal-binding</keyword>
<dbReference type="PRINTS" id="PR01166">
    <property type="entry name" value="CYCOXIDASEII"/>
</dbReference>
<keyword evidence="11 16" id="KW-1133">Transmembrane helix</keyword>
<keyword evidence="15 19" id="KW-0496">Mitochondrion</keyword>
<sequence length="254" mass="28751">MFVDPVSPVMAKLIDFHDAGMFLVIIVCIVVFNFILGGLEMGGIFRDIKESQQLEVFWTMAPGVCLLFLGVPSFYNLYQMDESPTPLLWVKVLAHQWYWNYSYSYSRFMGDSDGGDTVSLSAPIFLSEEYTFDSYMTPEEELKEGDYRVLEVDHRLVLPVNMVVNLGVTSADVLHCWTVSGLGVKVDAVPGRVNLLNFLGSRSGVFYGQCSELCGPNHSFMPIVIEFTPYYVFLDWFLKTVNETGLWFDLGQDS</sequence>
<feature type="domain" description="Cytochrome oxidase subunit II transmembrane region profile" evidence="18">
    <location>
        <begin position="1"/>
        <end position="84"/>
    </location>
</feature>
<keyword evidence="13 15" id="KW-0472">Membrane</keyword>
<evidence type="ECO:0000256" key="1">
    <source>
        <dbReference type="ARBA" id="ARBA00004141"/>
    </source>
</evidence>
<dbReference type="SUPFAM" id="SSF81464">
    <property type="entry name" value="Cytochrome c oxidase subunit II-like, transmembrane region"/>
    <property type="match status" value="1"/>
</dbReference>
<evidence type="ECO:0000256" key="15">
    <source>
        <dbReference type="RuleBase" id="RU000457"/>
    </source>
</evidence>
<comment type="function">
    <text evidence="15">Component of the cytochrome c oxidase, the last enzyme in the mitochondrial electron transport chain which drives oxidative phosphorylation. The respiratory chain contains 3 multisubunit complexes succinate dehydrogenase (complex II, CII), ubiquinol-cytochrome c oxidoreductase (cytochrome b-c1 complex, complex III, CIII) and cytochrome c oxidase (complex IV, CIV), that cooperate to transfer electrons derived from NADH and succinate to molecular oxygen, creating an electrochemical gradient over the inner membrane that drives transmembrane transport and the ATP synthase. Cytochrome c oxidase is the component of the respiratory chain that catalyzes the reduction of oxygen to water. Electrons originating from reduced cytochrome c in the intermembrane space (IMS) are transferred via the dinuclear copper A center (CU(A)) of subunit 2 and heme A of subunit 1 to the active site in subunit 1, a binuclear center (BNC) formed by heme A3 and copper B (CU(B)). The BNC reduces molecular oxygen to 2 water molecules using 4 electrons from cytochrome c in the IMS and 4 protons from the mitochondrial matrix.</text>
</comment>
<dbReference type="GO" id="GO:0005743">
    <property type="term" value="C:mitochondrial inner membrane"/>
    <property type="evidence" value="ECO:0007669"/>
    <property type="project" value="UniProtKB-SubCell"/>
</dbReference>
<geneLocation type="mitochondrion" evidence="19"/>
<dbReference type="PROSITE" id="PS50857">
    <property type="entry name" value="COX2_CUA"/>
    <property type="match status" value="1"/>
</dbReference>
<dbReference type="GO" id="GO:0042773">
    <property type="term" value="P:ATP synthesis coupled electron transport"/>
    <property type="evidence" value="ECO:0007669"/>
    <property type="project" value="TreeGrafter"/>
</dbReference>
<evidence type="ECO:0000256" key="3">
    <source>
        <dbReference type="ARBA" id="ARBA00015946"/>
    </source>
</evidence>
<dbReference type="Pfam" id="PF00116">
    <property type="entry name" value="COX2"/>
    <property type="match status" value="1"/>
</dbReference>
<comment type="catalytic activity">
    <reaction evidence="14">
        <text>4 Fe(II)-[cytochrome c] + O2 + 8 H(+)(in) = 4 Fe(III)-[cytochrome c] + 2 H2O + 4 H(+)(out)</text>
        <dbReference type="Rhea" id="RHEA:11436"/>
        <dbReference type="Rhea" id="RHEA-COMP:10350"/>
        <dbReference type="Rhea" id="RHEA-COMP:14399"/>
        <dbReference type="ChEBI" id="CHEBI:15377"/>
        <dbReference type="ChEBI" id="CHEBI:15378"/>
        <dbReference type="ChEBI" id="CHEBI:15379"/>
        <dbReference type="ChEBI" id="CHEBI:29033"/>
        <dbReference type="ChEBI" id="CHEBI:29034"/>
        <dbReference type="EC" id="7.1.1.9"/>
    </reaction>
    <physiologicalReaction direction="left-to-right" evidence="14">
        <dbReference type="Rhea" id="RHEA:11437"/>
    </physiologicalReaction>
</comment>
<comment type="subcellular location">
    <subcellularLocation>
        <location evidence="1">Membrane</location>
        <topology evidence="1">Multi-pass membrane protein</topology>
    </subcellularLocation>
    <subcellularLocation>
        <location evidence="15">Mitochondrion inner membrane</location>
        <topology evidence="15">Multi-pass membrane protein</topology>
    </subcellularLocation>
</comment>
<dbReference type="PROSITE" id="PS00078">
    <property type="entry name" value="COX2"/>
    <property type="match status" value="1"/>
</dbReference>
<evidence type="ECO:0000259" key="17">
    <source>
        <dbReference type="PROSITE" id="PS50857"/>
    </source>
</evidence>
<proteinExistence type="inferred from homology"/>
<evidence type="ECO:0000259" key="18">
    <source>
        <dbReference type="PROSITE" id="PS50999"/>
    </source>
</evidence>
<name>A0AAT9T5S6_9BIVA</name>
<evidence type="ECO:0000256" key="11">
    <source>
        <dbReference type="ARBA" id="ARBA00022989"/>
    </source>
</evidence>
<dbReference type="InterPro" id="IPR008972">
    <property type="entry name" value="Cupredoxin"/>
</dbReference>
<reference evidence="19" key="1">
    <citation type="submission" date="2021-11" db="EMBL/GenBank/DDBJ databases">
        <title>The mitochondrial genome of marine bivalvia Cuspidaria undata (Anomalodesmata, Cuspidariidae).</title>
        <authorList>
            <person name="Li Y."/>
        </authorList>
    </citation>
    <scope>NUCLEOTIDE SEQUENCE</scope>
</reference>
<keyword evidence="12 15" id="KW-0186">Copper</keyword>
<evidence type="ECO:0000256" key="8">
    <source>
        <dbReference type="ARBA" id="ARBA00022842"/>
    </source>
</evidence>
<keyword evidence="5 15" id="KW-0679">Respiratory chain</keyword>
<evidence type="ECO:0000256" key="6">
    <source>
        <dbReference type="ARBA" id="ARBA00022692"/>
    </source>
</evidence>
<evidence type="ECO:0000256" key="12">
    <source>
        <dbReference type="ARBA" id="ARBA00023008"/>
    </source>
</evidence>
<evidence type="ECO:0000256" key="4">
    <source>
        <dbReference type="ARBA" id="ARBA00022448"/>
    </source>
</evidence>
<protein>
    <recommendedName>
        <fullName evidence="3 15">Cytochrome c oxidase subunit 2</fullName>
    </recommendedName>
</protein>
<dbReference type="GO" id="GO:0005507">
    <property type="term" value="F:copper ion binding"/>
    <property type="evidence" value="ECO:0007669"/>
    <property type="project" value="InterPro"/>
</dbReference>
<dbReference type="EMBL" id="OL679925">
    <property type="protein sequence ID" value="WBP64392.1"/>
    <property type="molecule type" value="Genomic_DNA"/>
</dbReference>
<keyword evidence="10 15" id="KW-0249">Electron transport</keyword>
<gene>
    <name evidence="19" type="primary">cox2</name>
</gene>
<dbReference type="InterPro" id="IPR001505">
    <property type="entry name" value="Copper_CuA"/>
</dbReference>
<dbReference type="PROSITE" id="PS50999">
    <property type="entry name" value="COX2_TM"/>
    <property type="match status" value="1"/>
</dbReference>
<evidence type="ECO:0000256" key="7">
    <source>
        <dbReference type="ARBA" id="ARBA00022723"/>
    </source>
</evidence>
<dbReference type="InterPro" id="IPR036257">
    <property type="entry name" value="Cyt_c_oxidase_su2_TM_sf"/>
</dbReference>
<comment type="similarity">
    <text evidence="2 15">Belongs to the cytochrome c oxidase subunit 2 family.</text>
</comment>
<keyword evidence="9" id="KW-1278">Translocase</keyword>
<accession>A0AAT9T5S6</accession>
<dbReference type="SUPFAM" id="SSF49503">
    <property type="entry name" value="Cupredoxins"/>
    <property type="match status" value="1"/>
</dbReference>
<organism evidence="19">
    <name type="scientific">Cuspidaria undata</name>
    <dbReference type="NCBI Taxonomy" id="2952366"/>
    <lineage>
        <taxon>Eukaryota</taxon>
        <taxon>Metazoa</taxon>
        <taxon>Spiralia</taxon>
        <taxon>Lophotrochozoa</taxon>
        <taxon>Mollusca</taxon>
        <taxon>Bivalvia</taxon>
        <taxon>Autobranchia</taxon>
        <taxon>Heteroconchia</taxon>
        <taxon>Euheterodonta</taxon>
        <taxon>Anomalodesmata</taxon>
        <taxon>Poromyoidea</taxon>
        <taxon>Cuspidariidae</taxon>
        <taxon>Cuspidaria</taxon>
    </lineage>
</organism>
<evidence type="ECO:0000256" key="10">
    <source>
        <dbReference type="ARBA" id="ARBA00022982"/>
    </source>
</evidence>
<evidence type="ECO:0000256" key="9">
    <source>
        <dbReference type="ARBA" id="ARBA00022967"/>
    </source>
</evidence>
<feature type="transmembrane region" description="Helical" evidence="16">
    <location>
        <begin position="20"/>
        <end position="44"/>
    </location>
</feature>
<keyword evidence="6 15" id="KW-0812">Transmembrane</keyword>
<dbReference type="Gene3D" id="1.10.287.90">
    <property type="match status" value="1"/>
</dbReference>
<dbReference type="Pfam" id="PF02790">
    <property type="entry name" value="COX2_TM"/>
    <property type="match status" value="1"/>
</dbReference>
<dbReference type="PANTHER" id="PTHR22888:SF9">
    <property type="entry name" value="CYTOCHROME C OXIDASE SUBUNIT 2"/>
    <property type="match status" value="1"/>
</dbReference>
<evidence type="ECO:0000256" key="16">
    <source>
        <dbReference type="SAM" id="Phobius"/>
    </source>
</evidence>
<dbReference type="PANTHER" id="PTHR22888">
    <property type="entry name" value="CYTOCHROME C OXIDASE, SUBUNIT II"/>
    <property type="match status" value="1"/>
</dbReference>
<dbReference type="InterPro" id="IPR011759">
    <property type="entry name" value="Cyt_c_oxidase_su2_TM_dom"/>
</dbReference>
<keyword evidence="15" id="KW-0999">Mitochondrion inner membrane</keyword>
<dbReference type="AlphaFoldDB" id="A0AAT9T5S6"/>
<feature type="domain" description="Cytochrome oxidase subunit II copper A binding" evidence="17">
    <location>
        <begin position="85"/>
        <end position="239"/>
    </location>
</feature>
<dbReference type="RefSeq" id="YP_010418334.1">
    <property type="nucleotide sequence ID" value="NC_064733.1"/>
</dbReference>
<comment type="cofactor">
    <cofactor evidence="15">
        <name>Cu cation</name>
        <dbReference type="ChEBI" id="CHEBI:23378"/>
    </cofactor>
    <text evidence="15">Binds a copper A center.</text>
</comment>
<dbReference type="GeneID" id="73507827"/>
<evidence type="ECO:0000313" key="19">
    <source>
        <dbReference type="EMBL" id="WBP64392.1"/>
    </source>
</evidence>
<feature type="transmembrane region" description="Helical" evidence="16">
    <location>
        <begin position="56"/>
        <end position="78"/>
    </location>
</feature>
<evidence type="ECO:0000256" key="14">
    <source>
        <dbReference type="ARBA" id="ARBA00049512"/>
    </source>
</evidence>
<keyword evidence="4 15" id="KW-0813">Transport</keyword>
<keyword evidence="8" id="KW-0460">Magnesium</keyword>
<dbReference type="GO" id="GO:0004129">
    <property type="term" value="F:cytochrome-c oxidase activity"/>
    <property type="evidence" value="ECO:0007669"/>
    <property type="project" value="UniProtKB-EC"/>
</dbReference>
<dbReference type="InterPro" id="IPR002429">
    <property type="entry name" value="CcO_II-like_C"/>
</dbReference>